<dbReference type="EMBL" id="SBKO01000002">
    <property type="protein sequence ID" value="RXR19003.1"/>
    <property type="molecule type" value="Genomic_DNA"/>
</dbReference>
<evidence type="ECO:0000256" key="8">
    <source>
        <dbReference type="PIRSR" id="PIRSR005091-3"/>
    </source>
</evidence>
<dbReference type="PANTHER" id="PTHR47371">
    <property type="entry name" value="LIPOTEICHOIC ACID SYNTHASE"/>
    <property type="match status" value="1"/>
</dbReference>
<evidence type="ECO:0000256" key="7">
    <source>
        <dbReference type="PIRSR" id="PIRSR005091-2"/>
    </source>
</evidence>
<keyword evidence="7" id="KW-0464">Manganese</keyword>
<proteinExistence type="predicted"/>
<evidence type="ECO:0000313" key="12">
    <source>
        <dbReference type="Proteomes" id="UP000290283"/>
    </source>
</evidence>
<feature type="transmembrane region" description="Helical" evidence="9">
    <location>
        <begin position="81"/>
        <end position="101"/>
    </location>
</feature>
<organism evidence="11 12">
    <name type="scientific">Flavobacterium amnicola</name>
    <dbReference type="NCBI Taxonomy" id="2506422"/>
    <lineage>
        <taxon>Bacteria</taxon>
        <taxon>Pseudomonadati</taxon>
        <taxon>Bacteroidota</taxon>
        <taxon>Flavobacteriia</taxon>
        <taxon>Flavobacteriales</taxon>
        <taxon>Flavobacteriaceae</taxon>
        <taxon>Flavobacterium</taxon>
    </lineage>
</organism>
<dbReference type="AlphaFoldDB" id="A0A4Q1K1V6"/>
<feature type="binding site" evidence="8">
    <location>
        <position position="334"/>
    </location>
    <ligand>
        <name>Mn(2+)</name>
        <dbReference type="ChEBI" id="CHEBI:29035"/>
    </ligand>
</feature>
<evidence type="ECO:0000256" key="5">
    <source>
        <dbReference type="ARBA" id="ARBA00023136"/>
    </source>
</evidence>
<dbReference type="RefSeq" id="WP_129435461.1">
    <property type="nucleotide sequence ID" value="NZ_SBKO01000002.1"/>
</dbReference>
<evidence type="ECO:0000256" key="3">
    <source>
        <dbReference type="ARBA" id="ARBA00022692"/>
    </source>
</evidence>
<feature type="transmembrane region" description="Helical" evidence="9">
    <location>
        <begin position="46"/>
        <end position="69"/>
    </location>
</feature>
<comment type="caution">
    <text evidence="11">The sequence shown here is derived from an EMBL/GenBank/DDBJ whole genome shotgun (WGS) entry which is preliminary data.</text>
</comment>
<keyword evidence="4 9" id="KW-1133">Transmembrane helix</keyword>
<dbReference type="InterPro" id="IPR017850">
    <property type="entry name" value="Alkaline_phosphatase_core_sf"/>
</dbReference>
<evidence type="ECO:0000256" key="2">
    <source>
        <dbReference type="ARBA" id="ARBA00022475"/>
    </source>
</evidence>
<feature type="binding site" evidence="7">
    <location>
        <position position="492"/>
    </location>
    <ligand>
        <name>substrate</name>
    </ligand>
</feature>
<dbReference type="CDD" id="cd16015">
    <property type="entry name" value="LTA_synthase"/>
    <property type="match status" value="1"/>
</dbReference>
<gene>
    <name evidence="11" type="ORF">EQG63_06045</name>
</gene>
<dbReference type="Gene3D" id="3.40.720.10">
    <property type="entry name" value="Alkaline Phosphatase, subunit A"/>
    <property type="match status" value="1"/>
</dbReference>
<dbReference type="PIRSF" id="PIRSF005091">
    <property type="entry name" value="Mmb_sulf_HI1246"/>
    <property type="match status" value="1"/>
</dbReference>
<dbReference type="SUPFAM" id="SSF53649">
    <property type="entry name" value="Alkaline phosphatase-like"/>
    <property type="match status" value="1"/>
</dbReference>
<dbReference type="InterPro" id="IPR050448">
    <property type="entry name" value="OpgB/LTA_synthase_biosynth"/>
</dbReference>
<evidence type="ECO:0000259" key="10">
    <source>
        <dbReference type="Pfam" id="PF00884"/>
    </source>
</evidence>
<dbReference type="Proteomes" id="UP000290283">
    <property type="component" value="Unassembled WGS sequence"/>
</dbReference>
<keyword evidence="3 9" id="KW-0812">Transmembrane</keyword>
<keyword evidence="2" id="KW-1003">Cell membrane</keyword>
<evidence type="ECO:0000256" key="9">
    <source>
        <dbReference type="SAM" id="Phobius"/>
    </source>
</evidence>
<keyword evidence="5 9" id="KW-0472">Membrane</keyword>
<keyword evidence="12" id="KW-1185">Reference proteome</keyword>
<dbReference type="InterPro" id="IPR000917">
    <property type="entry name" value="Sulfatase_N"/>
</dbReference>
<dbReference type="Gene3D" id="3.30.1120.80">
    <property type="match status" value="1"/>
</dbReference>
<feature type="active site" evidence="6">
    <location>
        <position position="374"/>
    </location>
</feature>
<feature type="transmembrane region" description="Helical" evidence="9">
    <location>
        <begin position="196"/>
        <end position="215"/>
    </location>
</feature>
<accession>A0A4Q1K1V6</accession>
<feature type="binding site" evidence="8">
    <location>
        <position position="545"/>
    </location>
    <ligand>
        <name>Mn(2+)</name>
        <dbReference type="ChEBI" id="CHEBI:29035"/>
    </ligand>
</feature>
<dbReference type="GO" id="GO:0005886">
    <property type="term" value="C:plasma membrane"/>
    <property type="evidence" value="ECO:0007669"/>
    <property type="project" value="UniProtKB-SubCell"/>
</dbReference>
<dbReference type="InterPro" id="IPR012160">
    <property type="entry name" value="LtaS-like"/>
</dbReference>
<name>A0A4Q1K1V6_9FLAO</name>
<feature type="binding site" evidence="8">
    <location>
        <position position="374"/>
    </location>
    <ligand>
        <name>Mn(2+)</name>
        <dbReference type="ChEBI" id="CHEBI:29035"/>
    </ligand>
</feature>
<evidence type="ECO:0000256" key="4">
    <source>
        <dbReference type="ARBA" id="ARBA00022989"/>
    </source>
</evidence>
<dbReference type="Pfam" id="PF00884">
    <property type="entry name" value="Sulfatase"/>
    <property type="match status" value="1"/>
</dbReference>
<feature type="transmembrane region" description="Helical" evidence="9">
    <location>
        <begin position="138"/>
        <end position="159"/>
    </location>
</feature>
<evidence type="ECO:0000256" key="1">
    <source>
        <dbReference type="ARBA" id="ARBA00004651"/>
    </source>
</evidence>
<reference evidence="12" key="1">
    <citation type="submission" date="2019-01" db="EMBL/GenBank/DDBJ databases">
        <title>Cytophagaceae bacterium strain CAR-16.</title>
        <authorList>
            <person name="Chen W.-M."/>
        </authorList>
    </citation>
    <scope>NUCLEOTIDE SEQUENCE [LARGE SCALE GENOMIC DNA]</scope>
    <source>
        <strain evidence="12">LLJ-11</strain>
    </source>
</reference>
<evidence type="ECO:0000256" key="6">
    <source>
        <dbReference type="PIRSR" id="PIRSR005091-1"/>
    </source>
</evidence>
<protein>
    <submittedName>
        <fullName evidence="11">LTA synthase family protein</fullName>
    </submittedName>
</protein>
<feature type="transmembrane region" description="Helical" evidence="9">
    <location>
        <begin position="236"/>
        <end position="253"/>
    </location>
</feature>
<sequence>MKYFHATSPFYNLLKLYLILSIVLRVVLMFHPITSASFSGIEIAKIFVTGFLSDISVFVLASAFLWLYLIFLSNSKYDKPWGYIIFGILLSLFIYVTFFNTLLNEYGGSLPEIGIGLIGLKTVLFGLLLFLPKYRNKIRLALFSFVIFIFVLVIVQNALSEFFFWNEFGVRYNFIAVDYLVYTNEVIKNILESYPVIPLFIGIGLITTFITFIIVNRSKDFLNNLPSFEDKLKISGIYALMFALALFLIPTLAKQETSNNVFANELQANGLYRFYLAFMNSELDYDKFYKTLPEKEAYALLKVQIPEINGNSTTRHINPTQPEIRKNVVLITIESFSAEFMKCYGNKYEITPFLDSLALKSHQFTNLYAVGNRTIRGLEAVTLCLPPSPGESIVKRKDNKNKFSTGSIFKEKGYQVKFLYGGDAYFDNMEDFFGGNGYDIVDKKTLKPEEITFSNVWGVCDEDMAKKAIKTMNEEAKVGKPFFNHWMTVSNHRPFTYPEGKIAISPKYKMREGGVLYTDYALKQFFKMAQKQSWYENTVFVILADHCASSAGKTELPLDKYHIPAMIFEPGKAPEITSKLMSQIDIMPTLFGKLNFKYDSKFYGQNVLQNDFEERALIATYQDLGLIEQNKLTIISPKQKAKQFDLIKHTAENLNPNFAIEYEERPVKKLNEMLVKETVAFYQTSSSQLKRKIYQKKS</sequence>
<comment type="subcellular location">
    <subcellularLocation>
        <location evidence="1">Cell membrane</location>
        <topology evidence="1">Multi-pass membrane protein</topology>
    </subcellularLocation>
</comment>
<feature type="binding site" evidence="8">
    <location>
        <position position="546"/>
    </location>
    <ligand>
        <name>Mn(2+)</name>
        <dbReference type="ChEBI" id="CHEBI:29035"/>
    </ligand>
</feature>
<feature type="transmembrane region" description="Helical" evidence="9">
    <location>
        <begin position="113"/>
        <end position="131"/>
    </location>
</feature>
<dbReference type="GO" id="GO:0046872">
    <property type="term" value="F:metal ion binding"/>
    <property type="evidence" value="ECO:0007669"/>
    <property type="project" value="UniProtKB-KW"/>
</dbReference>
<feature type="transmembrane region" description="Helical" evidence="9">
    <location>
        <begin position="12"/>
        <end position="34"/>
    </location>
</feature>
<dbReference type="PANTHER" id="PTHR47371:SF3">
    <property type="entry name" value="PHOSPHOGLYCEROL TRANSFERASE I"/>
    <property type="match status" value="1"/>
</dbReference>
<keyword evidence="7" id="KW-0479">Metal-binding</keyword>
<feature type="domain" description="Sulfatase N-terminal" evidence="10">
    <location>
        <begin position="326"/>
        <end position="592"/>
    </location>
</feature>
<evidence type="ECO:0000313" key="11">
    <source>
        <dbReference type="EMBL" id="RXR19003.1"/>
    </source>
</evidence>
<dbReference type="OrthoDB" id="9777768at2"/>